<accession>A0AAW4KZZ3</accession>
<evidence type="ECO:0000313" key="9">
    <source>
        <dbReference type="EMBL" id="MBT0663974.1"/>
    </source>
</evidence>
<comment type="caution">
    <text evidence="9">The sequence shown here is derived from an EMBL/GenBank/DDBJ whole genome shotgun (WGS) entry which is preliminary data.</text>
</comment>
<dbReference type="InterPro" id="IPR001444">
    <property type="entry name" value="Flag_bb_rod_N"/>
</dbReference>
<feature type="domain" description="Flagellar basal-body/hook protein C-terminal" evidence="8">
    <location>
        <begin position="99"/>
        <end position="143"/>
    </location>
</feature>
<evidence type="ECO:0000259" key="7">
    <source>
        <dbReference type="Pfam" id="PF00460"/>
    </source>
</evidence>
<dbReference type="GO" id="GO:0071978">
    <property type="term" value="P:bacterial-type flagellum-dependent swarming motility"/>
    <property type="evidence" value="ECO:0007669"/>
    <property type="project" value="TreeGrafter"/>
</dbReference>
<evidence type="ECO:0000313" key="10">
    <source>
        <dbReference type="Proteomes" id="UP000811899"/>
    </source>
</evidence>
<evidence type="ECO:0000256" key="1">
    <source>
        <dbReference type="ARBA" id="ARBA00004117"/>
    </source>
</evidence>
<dbReference type="GO" id="GO:0030694">
    <property type="term" value="C:bacterial-type flagellum basal body, rod"/>
    <property type="evidence" value="ECO:0007669"/>
    <property type="project" value="UniProtKB-UniRule"/>
</dbReference>
<comment type="subunit">
    <text evidence="5 6">The basal body constitutes a major portion of the flagellar organelle and consists of four rings (L,P,S, and M) mounted on a central rod. The rod consists of about 26 subunits of FlgG in the distal portion, and FlgB, FlgC and FlgF are thought to build up the proximal portion of the rod with about 6 subunits each.</text>
</comment>
<dbReference type="PANTHER" id="PTHR30435:SF2">
    <property type="entry name" value="FLAGELLAR BASAL-BODY ROD PROTEIN FLGC"/>
    <property type="match status" value="1"/>
</dbReference>
<sequence length="146" mass="15653">MDFFTSMDISSSALTAERTRMNLISSNIANANSTRTQEGGPYKRKDAVFASTAPAAASFKSALQSAARKNSAGVEVIEVVEDPNPPRLQYDPSHPDADAQGYVAYPNVNVVEEMADMIAATRAYEANITASQAAKSMAMKTLEISR</sequence>
<dbReference type="Proteomes" id="UP000811899">
    <property type="component" value="Unassembled WGS sequence"/>
</dbReference>
<keyword evidence="9" id="KW-0966">Cell projection</keyword>
<gene>
    <name evidence="9" type="primary">flgC</name>
    <name evidence="9" type="ORF">KI809_06635</name>
</gene>
<keyword evidence="10" id="KW-1185">Reference proteome</keyword>
<dbReference type="InterPro" id="IPR019776">
    <property type="entry name" value="Flagellar_basal_body_rod_CS"/>
</dbReference>
<evidence type="ECO:0000256" key="4">
    <source>
        <dbReference type="ARBA" id="ARBA00023143"/>
    </source>
</evidence>
<proteinExistence type="inferred from homology"/>
<protein>
    <recommendedName>
        <fullName evidence="3 6">Flagellar basal-body rod protein FlgC</fullName>
    </recommendedName>
</protein>
<evidence type="ECO:0000256" key="3">
    <source>
        <dbReference type="ARBA" id="ARBA00017941"/>
    </source>
</evidence>
<organism evidence="9 10">
    <name type="scientific">Geoanaerobacter pelophilus</name>
    <dbReference type="NCBI Taxonomy" id="60036"/>
    <lineage>
        <taxon>Bacteria</taxon>
        <taxon>Pseudomonadati</taxon>
        <taxon>Thermodesulfobacteriota</taxon>
        <taxon>Desulfuromonadia</taxon>
        <taxon>Geobacterales</taxon>
        <taxon>Geobacteraceae</taxon>
        <taxon>Geoanaerobacter</taxon>
    </lineage>
</organism>
<keyword evidence="4 6" id="KW-0975">Bacterial flagellum</keyword>
<dbReference type="PROSITE" id="PS00588">
    <property type="entry name" value="FLAGELLA_BB_ROD"/>
    <property type="match status" value="1"/>
</dbReference>
<dbReference type="InterPro" id="IPR006299">
    <property type="entry name" value="FlgC"/>
</dbReference>
<dbReference type="Pfam" id="PF00460">
    <property type="entry name" value="Flg_bb_rod"/>
    <property type="match status" value="1"/>
</dbReference>
<keyword evidence="9" id="KW-0282">Flagellum</keyword>
<evidence type="ECO:0000256" key="6">
    <source>
        <dbReference type="RuleBase" id="RU362062"/>
    </source>
</evidence>
<comment type="similarity">
    <text evidence="2">Belongs to the flagella basal body rod proteins family.</text>
</comment>
<dbReference type="RefSeq" id="WP_214170746.1">
    <property type="nucleotide sequence ID" value="NZ_JAHCVJ010000002.1"/>
</dbReference>
<comment type="subcellular location">
    <subcellularLocation>
        <location evidence="1 6">Bacterial flagellum basal body</location>
    </subcellularLocation>
</comment>
<dbReference type="NCBIfam" id="TIGR01395">
    <property type="entry name" value="FlgC"/>
    <property type="match status" value="1"/>
</dbReference>
<feature type="domain" description="Flagellar basal body rod protein N-terminal" evidence="7">
    <location>
        <begin position="7"/>
        <end position="34"/>
    </location>
</feature>
<name>A0AAW4KZZ3_9BACT</name>
<dbReference type="InterPro" id="IPR010930">
    <property type="entry name" value="Flg_bb/hook_C_dom"/>
</dbReference>
<evidence type="ECO:0000256" key="2">
    <source>
        <dbReference type="ARBA" id="ARBA00009677"/>
    </source>
</evidence>
<evidence type="ECO:0000259" key="8">
    <source>
        <dbReference type="Pfam" id="PF06429"/>
    </source>
</evidence>
<dbReference type="PANTHER" id="PTHR30435">
    <property type="entry name" value="FLAGELLAR PROTEIN"/>
    <property type="match status" value="1"/>
</dbReference>
<keyword evidence="9" id="KW-0969">Cilium</keyword>
<dbReference type="Pfam" id="PF06429">
    <property type="entry name" value="Flg_bbr_C"/>
    <property type="match status" value="1"/>
</dbReference>
<evidence type="ECO:0000256" key="5">
    <source>
        <dbReference type="ARBA" id="ARBA00025933"/>
    </source>
</evidence>
<dbReference type="AlphaFoldDB" id="A0AAW4KZZ3"/>
<reference evidence="9 10" key="1">
    <citation type="submission" date="2021-05" db="EMBL/GenBank/DDBJ databases">
        <title>The draft genome of Geobacter pelophilus DSM 12255.</title>
        <authorList>
            <person name="Xu Z."/>
            <person name="Masuda Y."/>
            <person name="Itoh H."/>
            <person name="Senoo K."/>
        </authorList>
    </citation>
    <scope>NUCLEOTIDE SEQUENCE [LARGE SCALE GENOMIC DNA]</scope>
    <source>
        <strain evidence="9 10">DSM 12255</strain>
    </source>
</reference>
<dbReference type="EMBL" id="JAHCVJ010000002">
    <property type="protein sequence ID" value="MBT0663974.1"/>
    <property type="molecule type" value="Genomic_DNA"/>
</dbReference>